<dbReference type="EMBL" id="MFJK01000008">
    <property type="protein sequence ID" value="OGG19250.1"/>
    <property type="molecule type" value="Genomic_DNA"/>
</dbReference>
<feature type="domain" description="ATP-citrate synthase/succinyl-CoA ligase C-terminal" evidence="7">
    <location>
        <begin position="186"/>
        <end position="283"/>
    </location>
</feature>
<feature type="region of interest" description="Disordered" evidence="6">
    <location>
        <begin position="288"/>
        <end position="314"/>
    </location>
</feature>
<dbReference type="PRINTS" id="PR01798">
    <property type="entry name" value="SCOASYNTHASE"/>
</dbReference>
<organism evidence="8 9">
    <name type="scientific">Candidatus Gottesmanbacteria bacterium RIFCSPHIGHO2_01_FULL_47_48</name>
    <dbReference type="NCBI Taxonomy" id="1798381"/>
    <lineage>
        <taxon>Bacteria</taxon>
        <taxon>Candidatus Gottesmaniibacteriota</taxon>
    </lineage>
</organism>
<dbReference type="EC" id="2.3.3.8" evidence="2"/>
<evidence type="ECO:0000313" key="9">
    <source>
        <dbReference type="Proteomes" id="UP000177871"/>
    </source>
</evidence>
<name>A0A1F6A3H3_9BACT</name>
<reference evidence="8 9" key="1">
    <citation type="journal article" date="2016" name="Nat. Commun.">
        <title>Thousands of microbial genomes shed light on interconnected biogeochemical processes in an aquifer system.</title>
        <authorList>
            <person name="Anantharaman K."/>
            <person name="Brown C.T."/>
            <person name="Hug L.A."/>
            <person name="Sharon I."/>
            <person name="Castelle C.J."/>
            <person name="Probst A.J."/>
            <person name="Thomas B.C."/>
            <person name="Singh A."/>
            <person name="Wilkins M.J."/>
            <person name="Karaoz U."/>
            <person name="Brodie E.L."/>
            <person name="Williams K.H."/>
            <person name="Hubbard S.S."/>
            <person name="Banfield J.F."/>
        </authorList>
    </citation>
    <scope>NUCLEOTIDE SEQUENCE [LARGE SCALE GENOMIC DNA]</scope>
</reference>
<evidence type="ECO:0000313" key="8">
    <source>
        <dbReference type="EMBL" id="OGG19250.1"/>
    </source>
</evidence>
<dbReference type="SUPFAM" id="SSF52210">
    <property type="entry name" value="Succinyl-CoA synthetase domains"/>
    <property type="match status" value="1"/>
</dbReference>
<keyword evidence="5" id="KW-0443">Lipid metabolism</keyword>
<proteinExistence type="predicted"/>
<keyword evidence="3" id="KW-0963">Cytoplasm</keyword>
<evidence type="ECO:0000256" key="2">
    <source>
        <dbReference type="ARBA" id="ARBA00012639"/>
    </source>
</evidence>
<evidence type="ECO:0000256" key="3">
    <source>
        <dbReference type="ARBA" id="ARBA00022490"/>
    </source>
</evidence>
<accession>A0A1F6A3H3</accession>
<dbReference type="GO" id="GO:0006633">
    <property type="term" value="P:fatty acid biosynthetic process"/>
    <property type="evidence" value="ECO:0007669"/>
    <property type="project" value="TreeGrafter"/>
</dbReference>
<dbReference type="Gene3D" id="3.40.50.261">
    <property type="entry name" value="Succinyl-CoA synthetase domains"/>
    <property type="match status" value="1"/>
</dbReference>
<dbReference type="GO" id="GO:0006085">
    <property type="term" value="P:acetyl-CoA biosynthetic process"/>
    <property type="evidence" value="ECO:0007669"/>
    <property type="project" value="TreeGrafter"/>
</dbReference>
<dbReference type="STRING" id="1798381.A2721_00250"/>
<gene>
    <name evidence="8" type="ORF">A2721_00250</name>
</gene>
<dbReference type="GO" id="GO:0003878">
    <property type="term" value="F:ATP citrate synthase activity"/>
    <property type="evidence" value="ECO:0007669"/>
    <property type="project" value="UniProtKB-EC"/>
</dbReference>
<comment type="caution">
    <text evidence="8">The sequence shown here is derived from an EMBL/GenBank/DDBJ whole genome shotgun (WGS) entry which is preliminary data.</text>
</comment>
<keyword evidence="4" id="KW-0444">Lipid biosynthesis</keyword>
<evidence type="ECO:0000256" key="5">
    <source>
        <dbReference type="ARBA" id="ARBA00023098"/>
    </source>
</evidence>
<dbReference type="InterPro" id="IPR005811">
    <property type="entry name" value="SUCC_ACL_C"/>
</dbReference>
<protein>
    <recommendedName>
        <fullName evidence="2">ATP citrate synthase</fullName>
        <ecNumber evidence="2">2.3.3.8</ecNumber>
    </recommendedName>
</protein>
<dbReference type="InterPro" id="IPR036291">
    <property type="entry name" value="NAD(P)-bd_dom_sf"/>
</dbReference>
<dbReference type="GO" id="GO:0005829">
    <property type="term" value="C:cytosol"/>
    <property type="evidence" value="ECO:0007669"/>
    <property type="project" value="TreeGrafter"/>
</dbReference>
<dbReference type="Gene3D" id="3.40.50.720">
    <property type="entry name" value="NAD(P)-binding Rossmann-like Domain"/>
    <property type="match status" value="1"/>
</dbReference>
<evidence type="ECO:0000256" key="4">
    <source>
        <dbReference type="ARBA" id="ARBA00022516"/>
    </source>
</evidence>
<dbReference type="PANTHER" id="PTHR23118:SF42">
    <property type="entry name" value="ATP-CITRATE SYNTHASE"/>
    <property type="match status" value="1"/>
</dbReference>
<dbReference type="InterPro" id="IPR016102">
    <property type="entry name" value="Succinyl-CoA_synth-like"/>
</dbReference>
<comment type="subcellular location">
    <subcellularLocation>
        <location evidence="1">Cytoplasm</location>
    </subcellularLocation>
</comment>
<dbReference type="PANTHER" id="PTHR23118">
    <property type="entry name" value="ATP-CITRATE SYNTHASE"/>
    <property type="match status" value="1"/>
</dbReference>
<dbReference type="SUPFAM" id="SSF51735">
    <property type="entry name" value="NAD(P)-binding Rossmann-fold domains"/>
    <property type="match status" value="1"/>
</dbReference>
<evidence type="ECO:0000256" key="1">
    <source>
        <dbReference type="ARBA" id="ARBA00004496"/>
    </source>
</evidence>
<dbReference type="Pfam" id="PF00549">
    <property type="entry name" value="Ligase_CoA"/>
    <property type="match status" value="1"/>
</dbReference>
<evidence type="ECO:0000256" key="6">
    <source>
        <dbReference type="SAM" id="MobiDB-lite"/>
    </source>
</evidence>
<evidence type="ECO:0000259" key="7">
    <source>
        <dbReference type="Pfam" id="PF00549"/>
    </source>
</evidence>
<dbReference type="InterPro" id="IPR002020">
    <property type="entry name" value="Citrate_synthase"/>
</dbReference>
<dbReference type="AlphaFoldDB" id="A0A1F6A3H3"/>
<sequence length="314" mass="34251">MIDSFQSLLVGGDQARKVAARIGEFDYSCGLPFSVAGFVNPSSPARFQLVNCGYDWYDVPVYRSLDEVFKSDTKFTLAHGVSKSGPRIEDVDSAAILYNAKHVLFWVQECLKHLQIKKITLLAEDVPERDAREIVYLQKKSGVNILGPSSLGMLIPGRGRLGEIGGDWNNLQKCKLDVHGLVGVITKSGGISGELMWVVSQNCPGMSGVFQIGGDAFPATDFVHWLEYFSHDGETKVVVMAGEAGGNLEERAAEWYRDYQKEKGEGGREKFKLIAVISGKFLEQMPKGQKFGHAGAKQEESGFGSAGHGLNPAS</sequence>
<dbReference type="Proteomes" id="UP000177871">
    <property type="component" value="Unassembled WGS sequence"/>
</dbReference>